<dbReference type="EMBL" id="CAFBRV010000091">
    <property type="protein sequence ID" value="CAB5118056.1"/>
    <property type="molecule type" value="Genomic_DNA"/>
</dbReference>
<keyword evidence="1" id="KW-1133">Transmembrane helix</keyword>
<organism evidence="2">
    <name type="scientific">freshwater metagenome</name>
    <dbReference type="NCBI Taxonomy" id="449393"/>
    <lineage>
        <taxon>unclassified sequences</taxon>
        <taxon>metagenomes</taxon>
        <taxon>ecological metagenomes</taxon>
    </lineage>
</organism>
<accession>A0A6J7VUD0</accession>
<keyword evidence="1" id="KW-0812">Transmembrane</keyword>
<reference evidence="2" key="1">
    <citation type="submission" date="2020-05" db="EMBL/GenBank/DDBJ databases">
        <authorList>
            <person name="Chiriac C."/>
            <person name="Salcher M."/>
            <person name="Ghai R."/>
            <person name="Kavagutti S V."/>
        </authorList>
    </citation>
    <scope>NUCLEOTIDE SEQUENCE</scope>
</reference>
<evidence type="ECO:0000256" key="1">
    <source>
        <dbReference type="SAM" id="Phobius"/>
    </source>
</evidence>
<name>A0A6J7VUD0_9ZZZZ</name>
<protein>
    <submittedName>
        <fullName evidence="2">Unannotated protein</fullName>
    </submittedName>
</protein>
<sequence length="95" mass="10208">MTTLVAERTTRVMATGKIEEYSISKKAPFGSLGALHFTVAALPTTVTLSTLALTTGVAASAAGKKLDTKARRHANETFLLYFTVGIVLYRINFLT</sequence>
<gene>
    <name evidence="2" type="ORF">UFOPK4410_00903</name>
</gene>
<evidence type="ECO:0000313" key="2">
    <source>
        <dbReference type="EMBL" id="CAB5118056.1"/>
    </source>
</evidence>
<feature type="transmembrane region" description="Helical" evidence="1">
    <location>
        <begin position="74"/>
        <end position="91"/>
    </location>
</feature>
<proteinExistence type="predicted"/>
<keyword evidence="1" id="KW-0472">Membrane</keyword>
<dbReference type="AlphaFoldDB" id="A0A6J7VUD0"/>
<feature type="transmembrane region" description="Helical" evidence="1">
    <location>
        <begin position="34"/>
        <end position="62"/>
    </location>
</feature>